<name>A0AA36JJF9_9DINO</name>
<feature type="compositionally biased region" description="Basic residues" evidence="1">
    <location>
        <begin position="1527"/>
        <end position="1537"/>
    </location>
</feature>
<feature type="compositionally biased region" description="Basic and acidic residues" evidence="1">
    <location>
        <begin position="1573"/>
        <end position="1591"/>
    </location>
</feature>
<sequence>MPSTLRLENQLKALIKSKQMAQLDSWHQSFQAARALLRNRLGLTGLAFFSDLLPCLLPHSDGHRLLRGLADGLDSLDSLDRDHRSQQQQCLQGLARLAGHAAQDARLALQRILEEGQRGNALGSDIFWSLRRPQMEDFGKGIAFVLEIIDSNGIFKECYQLITPAFGMSAFEGLLEVAHQTGQEPKLGQEFCKRVGAANFQQLPCSSWMEWQGDNGTPSSLPHLLYFAFRSTTGRKLLDLGNCLEQLRREAQRTSLPGNAYASVRAVARRHLLLEAAAAQAVRPLVARDGQVLLQLLGSWEEEELLYFFDGLVRHAGSKANAARALRQLVGEKPPAVRAWEGALAKAEVAGGAGENPWEDLPITGMPGFENERLRRQREDQEQERLDQMHASQNARCCPHCGRIIEKNAGCDVMTCGNHAHQRLQHGEGCGREFNWSQARPYRPTLSEARQPAGYSAILAWLTSETFAPSAQTAEAALAGLCLEDRRYAFANAAACGLLKRGQSQPVLAEALRSDAALQQALGFQDPRLAHVAAVLCDTSALRSSSLAAAVLVGRDGWDGAAGGAGAEQNYKLRNALVNLLVAVLGSPDNNHLTMLLLEPLAMLNTFPVGFCFGALPGPEGYHFDCGCVLDAAGCAGRNRPPLENRHLHFVNFCSWAMLSIGLLVFPENCQHIDQVLTMRYMGEVEPSGRNVPENARTYSMNFALRCFECICAQQGLSEDDRGLCFSQLSHRFRAEVSDAGFQAARTFATAEQRQLYEGTWGRLVDEVLGSVGELHQEALRTSQAQEQLMQLHDFRVRRSFLHFRFEACKLVLPAAPELSFVTALITRQEELSHLPLLAQIVVVQNWIFDRLNRALPESCLDQPVLQLMKKRLAKDKAIGSVSDARHCEIAISSFQRFVQGWKKFYAENDGQIPIECQAARARAGLEAQQTRLEAIEDDQKIPLRFFLNGDAECQPQMVAKHLCTTWNELVDSAVASLEGQGDGSAVWAGRMKREVPVWLADLFFQEQLVETLQSETLERSVLRQLRGAQGQMPRVEWPAVQQEILSSAWVHRVQRLNFPEASAFLPRREGGQEQPEALDKEMEEQIMESLAQMPLPDLQGCREVVARVALQLGDANQSTLVLEQEEIRSQQEAWPPQAVQLLRGIKVGALRRLGQILDEENGEFSRFSSVLAVRPSPELAQVLTAVLAFGPPGSQAKLAERDAQLRETMTNLEDDNFCNFLMRRDGLPLRSSYETVHGEESLLSELPDDVLGCNLVAVLQQLRLLMREVRAQKSVLDQATVWDPRQGLQRLLEEEHAEPEDWWEGPELEMNSVIETQLEVPKELILSLVCWACASERGVAPEGSKELLRQCGFASGTREADRCVEKLLCMYEDQMKELRKEGSTGWQRSLSRIKLQPLDSLLHYKECSVEGLGRELWRIACSKLRGPDAADGAQATCVLPDAWQRFVAGPFSGWASAELEEAIRAVGGFPEIVEVPPEAEERTVQGQEVLLSFQGRYYQLLLDVEPEPAKAQTALHTAAHSMQKAWRAHSARRQATQKKAAEEAARSLKEDSQEEAAEKPVHAVNEGSQEEAAEKPVHAVKEDSREEAAEKPVLAVKQDSQEEAVEKPVPAVKEAWSEQATSQQLIAMKVQSEVSSEWDLESLASWQVVPEARRCWLERFVASAHDLQPSLYGAFILPDSEEGQEQKCAECFEQLMKLHLQDKRKNWGAVARKECGNYAKSIMKAHGKAKPFGLELDELFALVAYAYDHPPAPPSANFWALLGSLVRERQLQEAGLFLRYFKQAVEKRMQRQPEATFLYCAMPEMNLTLEEGMYIYWRTFTSWTRHLEVARSAGAGVIRLTTHWVCEISEFSEYCVRNRVSEVILQPNQVLKVVACPGISEGHDIALDLLEEEEGEQEEEDPF</sequence>
<keyword evidence="3" id="KW-1185">Reference proteome</keyword>
<accession>A0AA36JJF9</accession>
<feature type="region of interest" description="Disordered" evidence="1">
    <location>
        <begin position="1517"/>
        <end position="1607"/>
    </location>
</feature>
<dbReference type="CDD" id="cd20336">
    <property type="entry name" value="Rcat_RBR"/>
    <property type="match status" value="1"/>
</dbReference>
<dbReference type="Proteomes" id="UP001178507">
    <property type="component" value="Unassembled WGS sequence"/>
</dbReference>
<dbReference type="PROSITE" id="PS50096">
    <property type="entry name" value="IQ"/>
    <property type="match status" value="1"/>
</dbReference>
<organism evidence="2 3">
    <name type="scientific">Effrenium voratum</name>
    <dbReference type="NCBI Taxonomy" id="2562239"/>
    <lineage>
        <taxon>Eukaryota</taxon>
        <taxon>Sar</taxon>
        <taxon>Alveolata</taxon>
        <taxon>Dinophyceae</taxon>
        <taxon>Suessiales</taxon>
        <taxon>Symbiodiniaceae</taxon>
        <taxon>Effrenium</taxon>
    </lineage>
</organism>
<evidence type="ECO:0000313" key="2">
    <source>
        <dbReference type="EMBL" id="CAJ1407358.1"/>
    </source>
</evidence>
<reference evidence="2" key="1">
    <citation type="submission" date="2023-08" db="EMBL/GenBank/DDBJ databases">
        <authorList>
            <person name="Chen Y."/>
            <person name="Shah S."/>
            <person name="Dougan E. K."/>
            <person name="Thang M."/>
            <person name="Chan C."/>
        </authorList>
    </citation>
    <scope>NUCLEOTIDE SEQUENCE</scope>
</reference>
<proteinExistence type="predicted"/>
<feature type="compositionally biased region" description="Basic and acidic residues" evidence="1">
    <location>
        <begin position="1540"/>
        <end position="1562"/>
    </location>
</feature>
<protein>
    <submittedName>
        <fullName evidence="2">Uncharacterized protein</fullName>
    </submittedName>
</protein>
<comment type="caution">
    <text evidence="2">The sequence shown here is derived from an EMBL/GenBank/DDBJ whole genome shotgun (WGS) entry which is preliminary data.</text>
</comment>
<evidence type="ECO:0000256" key="1">
    <source>
        <dbReference type="SAM" id="MobiDB-lite"/>
    </source>
</evidence>
<dbReference type="Gene3D" id="1.20.120.1750">
    <property type="match status" value="1"/>
</dbReference>
<dbReference type="SUPFAM" id="SSF57850">
    <property type="entry name" value="RING/U-box"/>
    <property type="match status" value="1"/>
</dbReference>
<gene>
    <name evidence="2" type="ORF">EVOR1521_LOCUS29078</name>
</gene>
<dbReference type="EMBL" id="CAUJNA010003669">
    <property type="protein sequence ID" value="CAJ1407358.1"/>
    <property type="molecule type" value="Genomic_DNA"/>
</dbReference>
<evidence type="ECO:0000313" key="3">
    <source>
        <dbReference type="Proteomes" id="UP001178507"/>
    </source>
</evidence>